<organism evidence="4 5">
    <name type="scientific">Chitinimonas viridis</name>
    <dbReference type="NCBI Taxonomy" id="664880"/>
    <lineage>
        <taxon>Bacteria</taxon>
        <taxon>Pseudomonadati</taxon>
        <taxon>Pseudomonadota</taxon>
        <taxon>Betaproteobacteria</taxon>
        <taxon>Neisseriales</taxon>
        <taxon>Chitinibacteraceae</taxon>
        <taxon>Chitinimonas</taxon>
    </lineage>
</organism>
<reference evidence="4" key="2">
    <citation type="submission" date="2023-06" db="EMBL/GenBank/DDBJ databases">
        <authorList>
            <person name="Lucena T."/>
            <person name="Sun Q."/>
        </authorList>
    </citation>
    <scope>NUCLEOTIDE SEQUENCE</scope>
    <source>
        <strain evidence="4">CECT 7703</strain>
    </source>
</reference>
<accession>A0ABT8B9S0</accession>
<keyword evidence="2" id="KW-0012">Acyltransferase</keyword>
<dbReference type="PROSITE" id="PS51186">
    <property type="entry name" value="GNAT"/>
    <property type="match status" value="1"/>
</dbReference>
<reference evidence="4" key="1">
    <citation type="journal article" date="2014" name="Int. J. Syst. Evol. Microbiol.">
        <title>Complete genome of a new Firmicutes species belonging to the dominant human colonic microbiota ('Ruminococcus bicirculans') reveals two chromosomes and a selective capacity to utilize plant glucans.</title>
        <authorList>
            <consortium name="NISC Comparative Sequencing Program"/>
            <person name="Wegmann U."/>
            <person name="Louis P."/>
            <person name="Goesmann A."/>
            <person name="Henrissat B."/>
            <person name="Duncan S.H."/>
            <person name="Flint H.J."/>
        </authorList>
    </citation>
    <scope>NUCLEOTIDE SEQUENCE</scope>
    <source>
        <strain evidence="4">CECT 7703</strain>
    </source>
</reference>
<dbReference type="RefSeq" id="WP_290333720.1">
    <property type="nucleotide sequence ID" value="NZ_JAUFPU010000018.1"/>
</dbReference>
<evidence type="ECO:0000256" key="1">
    <source>
        <dbReference type="ARBA" id="ARBA00022679"/>
    </source>
</evidence>
<dbReference type="Pfam" id="PF00583">
    <property type="entry name" value="Acetyltransf_1"/>
    <property type="match status" value="1"/>
</dbReference>
<dbReference type="SUPFAM" id="SSF55729">
    <property type="entry name" value="Acyl-CoA N-acyltransferases (Nat)"/>
    <property type="match status" value="1"/>
</dbReference>
<dbReference type="CDD" id="cd04301">
    <property type="entry name" value="NAT_SF"/>
    <property type="match status" value="1"/>
</dbReference>
<proteinExistence type="predicted"/>
<dbReference type="Proteomes" id="UP001180081">
    <property type="component" value="Unassembled WGS sequence"/>
</dbReference>
<dbReference type="InterPro" id="IPR000182">
    <property type="entry name" value="GNAT_dom"/>
</dbReference>
<keyword evidence="1" id="KW-0808">Transferase</keyword>
<dbReference type="PANTHER" id="PTHR10545:SF29">
    <property type="entry name" value="GH14572P-RELATED"/>
    <property type="match status" value="1"/>
</dbReference>
<evidence type="ECO:0000313" key="4">
    <source>
        <dbReference type="EMBL" id="MDN3578366.1"/>
    </source>
</evidence>
<protein>
    <submittedName>
        <fullName evidence="4">GNAT family N-acetyltransferase</fullName>
    </submittedName>
</protein>
<dbReference type="InterPro" id="IPR016181">
    <property type="entry name" value="Acyl_CoA_acyltransferase"/>
</dbReference>
<sequence length="149" mass="16408">MTEPATIRLATAADAASLARLCQAHAHYERIPYQSEGHAQRLATALQQARLHAWLAEQSGEVLGYASTTLDYATLAGRSYLHLDCLYLRPDARGQGLGSALLAAVCQHGRSLGCQELQWQTPDWNQGAIRFYLRLGAQQRSKVRFSLGL</sequence>
<evidence type="ECO:0000313" key="5">
    <source>
        <dbReference type="Proteomes" id="UP001180081"/>
    </source>
</evidence>
<feature type="domain" description="N-acetyltransferase" evidence="3">
    <location>
        <begin position="5"/>
        <end position="149"/>
    </location>
</feature>
<dbReference type="InterPro" id="IPR051016">
    <property type="entry name" value="Diverse_Substrate_AcTransf"/>
</dbReference>
<dbReference type="Gene3D" id="3.40.630.30">
    <property type="match status" value="1"/>
</dbReference>
<gene>
    <name evidence="4" type="ORF">QWZ03_16475</name>
</gene>
<keyword evidence="5" id="KW-1185">Reference proteome</keyword>
<evidence type="ECO:0000256" key="2">
    <source>
        <dbReference type="ARBA" id="ARBA00023315"/>
    </source>
</evidence>
<evidence type="ECO:0000259" key="3">
    <source>
        <dbReference type="PROSITE" id="PS51186"/>
    </source>
</evidence>
<name>A0ABT8B9S0_9NEIS</name>
<comment type="caution">
    <text evidence="4">The sequence shown here is derived from an EMBL/GenBank/DDBJ whole genome shotgun (WGS) entry which is preliminary data.</text>
</comment>
<dbReference type="PANTHER" id="PTHR10545">
    <property type="entry name" value="DIAMINE N-ACETYLTRANSFERASE"/>
    <property type="match status" value="1"/>
</dbReference>
<dbReference type="EMBL" id="JAUFPU010000018">
    <property type="protein sequence ID" value="MDN3578366.1"/>
    <property type="molecule type" value="Genomic_DNA"/>
</dbReference>